<keyword evidence="1" id="KW-0812">Transmembrane</keyword>
<proteinExistence type="predicted"/>
<gene>
    <name evidence="3" type="ORF">HNO88_001548</name>
</gene>
<keyword evidence="1" id="KW-1133">Transmembrane helix</keyword>
<keyword evidence="1" id="KW-0472">Membrane</keyword>
<accession>A0A7W7NWA6</accession>
<protein>
    <submittedName>
        <fullName evidence="3">Uncharacterized protein</fullName>
    </submittedName>
</protein>
<comment type="caution">
    <text evidence="3">The sequence shown here is derived from an EMBL/GenBank/DDBJ whole genome shotgun (WGS) entry which is preliminary data.</text>
</comment>
<reference evidence="3 4" key="1">
    <citation type="submission" date="2020-08" db="EMBL/GenBank/DDBJ databases">
        <title>Functional genomics of gut bacteria from endangered species of beetles.</title>
        <authorList>
            <person name="Carlos-Shanley C."/>
        </authorList>
    </citation>
    <scope>NUCLEOTIDE SEQUENCE [LARGE SCALE GENOMIC DNA]</scope>
    <source>
        <strain evidence="3 4">S00245</strain>
    </source>
</reference>
<evidence type="ECO:0000313" key="3">
    <source>
        <dbReference type="EMBL" id="MBB4858229.1"/>
    </source>
</evidence>
<name>A0A7W7NWA6_9SPHN</name>
<dbReference type="RefSeq" id="WP_184243726.1">
    <property type="nucleotide sequence ID" value="NZ_JACHLR010000005.1"/>
</dbReference>
<evidence type="ECO:0000256" key="2">
    <source>
        <dbReference type="SAM" id="SignalP"/>
    </source>
</evidence>
<dbReference type="AlphaFoldDB" id="A0A7W7NWA6"/>
<evidence type="ECO:0000256" key="1">
    <source>
        <dbReference type="SAM" id="Phobius"/>
    </source>
</evidence>
<keyword evidence="2" id="KW-0732">Signal</keyword>
<feature type="transmembrane region" description="Helical" evidence="1">
    <location>
        <begin position="40"/>
        <end position="58"/>
    </location>
</feature>
<feature type="chain" id="PRO_5030635919" evidence="2">
    <location>
        <begin position="28"/>
        <end position="176"/>
    </location>
</feature>
<dbReference type="Proteomes" id="UP000555448">
    <property type="component" value="Unassembled WGS sequence"/>
</dbReference>
<feature type="signal peptide" evidence="2">
    <location>
        <begin position="1"/>
        <end position="27"/>
    </location>
</feature>
<dbReference type="EMBL" id="JACHLR010000005">
    <property type="protein sequence ID" value="MBB4858229.1"/>
    <property type="molecule type" value="Genomic_DNA"/>
</dbReference>
<organism evidence="3 4">
    <name type="scientific">Novosphingobium chloroacetimidivorans</name>
    <dbReference type="NCBI Taxonomy" id="1428314"/>
    <lineage>
        <taxon>Bacteria</taxon>
        <taxon>Pseudomonadati</taxon>
        <taxon>Pseudomonadota</taxon>
        <taxon>Alphaproteobacteria</taxon>
        <taxon>Sphingomonadales</taxon>
        <taxon>Sphingomonadaceae</taxon>
        <taxon>Novosphingobium</taxon>
    </lineage>
</organism>
<evidence type="ECO:0000313" key="4">
    <source>
        <dbReference type="Proteomes" id="UP000555448"/>
    </source>
</evidence>
<sequence length="176" mass="20319">MKTFLKTLGVTAALAATSLGFVQSAEARDRWGRGGGGDDAAIAIGAGIIGLAVGAAIADRGDGRYYDRRFYNNRRYVTVRGRPGYYYYYDNAPRRYYQDRFFGRQGYYGYGYGNGYYGNRWDRGYDRGRWDRRGYGRGWGGRGDWDRRGNWDRRGGWDRRGDWNGRGWGGRGDWRR</sequence>
<keyword evidence="4" id="KW-1185">Reference proteome</keyword>